<dbReference type="AlphaFoldDB" id="A0A4V3US56"/>
<evidence type="ECO:0000313" key="2">
    <source>
        <dbReference type="EMBL" id="TDU32524.1"/>
    </source>
</evidence>
<proteinExistence type="predicted"/>
<evidence type="ECO:0000256" key="1">
    <source>
        <dbReference type="SAM" id="Phobius"/>
    </source>
</evidence>
<name>A0A4V3US56_9GAMM</name>
<dbReference type="Proteomes" id="UP000295341">
    <property type="component" value="Unassembled WGS sequence"/>
</dbReference>
<reference evidence="2 3" key="1">
    <citation type="submission" date="2019-03" db="EMBL/GenBank/DDBJ databases">
        <title>Genomic Encyclopedia of Type Strains, Phase IV (KMG-IV): sequencing the most valuable type-strain genomes for metagenomic binning, comparative biology and taxonomic classification.</title>
        <authorList>
            <person name="Goeker M."/>
        </authorList>
    </citation>
    <scope>NUCLEOTIDE SEQUENCE [LARGE SCALE GENOMIC DNA]</scope>
    <source>
        <strain evidence="2 3">DSM 26377</strain>
    </source>
</reference>
<dbReference type="RefSeq" id="WP_133881014.1">
    <property type="nucleotide sequence ID" value="NZ_MWIN01000001.1"/>
</dbReference>
<feature type="transmembrane region" description="Helical" evidence="1">
    <location>
        <begin position="126"/>
        <end position="144"/>
    </location>
</feature>
<comment type="caution">
    <text evidence="2">The sequence shown here is derived from an EMBL/GenBank/DDBJ whole genome shotgun (WGS) entry which is preliminary data.</text>
</comment>
<sequence>MDASVVGFVMIVVLYASVGVLAATGSAVISRKLFGPRAEQLFYAGFFVAIAAFYLAFTAYFRADAAWRLETYAVLAFTALAVIGARVPMALIIGYPLHGLWDGLHELQAHGGWRAFEPGQSTDVPLAYGVFCAMFDFCIAGYFWTRRQAWSSAWARQGLATA</sequence>
<accession>A0A4V3US56</accession>
<organism evidence="2 3">
    <name type="scientific">Panacagrimonas perspica</name>
    <dbReference type="NCBI Taxonomy" id="381431"/>
    <lineage>
        <taxon>Bacteria</taxon>
        <taxon>Pseudomonadati</taxon>
        <taxon>Pseudomonadota</taxon>
        <taxon>Gammaproteobacteria</taxon>
        <taxon>Nevskiales</taxon>
        <taxon>Nevskiaceae</taxon>
        <taxon>Panacagrimonas</taxon>
    </lineage>
</organism>
<dbReference type="EMBL" id="SOBT01000008">
    <property type="protein sequence ID" value="TDU32524.1"/>
    <property type="molecule type" value="Genomic_DNA"/>
</dbReference>
<feature type="transmembrane region" description="Helical" evidence="1">
    <location>
        <begin position="73"/>
        <end position="97"/>
    </location>
</feature>
<feature type="transmembrane region" description="Helical" evidence="1">
    <location>
        <begin position="41"/>
        <end position="61"/>
    </location>
</feature>
<keyword evidence="1" id="KW-0812">Transmembrane</keyword>
<keyword evidence="3" id="KW-1185">Reference proteome</keyword>
<keyword evidence="1" id="KW-1133">Transmembrane helix</keyword>
<protein>
    <submittedName>
        <fullName evidence="2">Uncharacterized protein</fullName>
    </submittedName>
</protein>
<dbReference type="OrthoDB" id="5737911at2"/>
<keyword evidence="1" id="KW-0472">Membrane</keyword>
<evidence type="ECO:0000313" key="3">
    <source>
        <dbReference type="Proteomes" id="UP000295341"/>
    </source>
</evidence>
<feature type="transmembrane region" description="Helical" evidence="1">
    <location>
        <begin position="7"/>
        <end position="29"/>
    </location>
</feature>
<gene>
    <name evidence="2" type="ORF">DFR24_1922</name>
</gene>